<accession>A0A151NM27</accession>
<proteinExistence type="predicted"/>
<reference evidence="1 2" key="1">
    <citation type="journal article" date="2012" name="Genome Biol.">
        <title>Sequencing three crocodilian genomes to illuminate the evolution of archosaurs and amniotes.</title>
        <authorList>
            <person name="St John J.A."/>
            <person name="Braun E.L."/>
            <person name="Isberg S.R."/>
            <person name="Miles L.G."/>
            <person name="Chong A.Y."/>
            <person name="Gongora J."/>
            <person name="Dalzell P."/>
            <person name="Moran C."/>
            <person name="Bed'hom B."/>
            <person name="Abzhanov A."/>
            <person name="Burgess S.C."/>
            <person name="Cooksey A.M."/>
            <person name="Castoe T.A."/>
            <person name="Crawford N.G."/>
            <person name="Densmore L.D."/>
            <person name="Drew J.C."/>
            <person name="Edwards S.V."/>
            <person name="Faircloth B.C."/>
            <person name="Fujita M.K."/>
            <person name="Greenwold M.J."/>
            <person name="Hoffmann F.G."/>
            <person name="Howard J.M."/>
            <person name="Iguchi T."/>
            <person name="Janes D.E."/>
            <person name="Khan S.Y."/>
            <person name="Kohno S."/>
            <person name="de Koning A.J."/>
            <person name="Lance S.L."/>
            <person name="McCarthy F.M."/>
            <person name="McCormack J.E."/>
            <person name="Merchant M.E."/>
            <person name="Peterson D.G."/>
            <person name="Pollock D.D."/>
            <person name="Pourmand N."/>
            <person name="Raney B.J."/>
            <person name="Roessler K.A."/>
            <person name="Sanford J.R."/>
            <person name="Sawyer R.H."/>
            <person name="Schmidt C.J."/>
            <person name="Triplett E.W."/>
            <person name="Tuberville T.D."/>
            <person name="Venegas-Anaya M."/>
            <person name="Howard J.T."/>
            <person name="Jarvis E.D."/>
            <person name="Guillette L.J.Jr."/>
            <person name="Glenn T.C."/>
            <person name="Green R.E."/>
            <person name="Ray D.A."/>
        </authorList>
    </citation>
    <scope>NUCLEOTIDE SEQUENCE [LARGE SCALE GENOMIC DNA]</scope>
    <source>
        <strain evidence="1">KSC_2009_1</strain>
    </source>
</reference>
<dbReference type="AlphaFoldDB" id="A0A151NM27"/>
<evidence type="ECO:0000313" key="2">
    <source>
        <dbReference type="Proteomes" id="UP000050525"/>
    </source>
</evidence>
<organism evidence="1 2">
    <name type="scientific">Alligator mississippiensis</name>
    <name type="common">American alligator</name>
    <dbReference type="NCBI Taxonomy" id="8496"/>
    <lineage>
        <taxon>Eukaryota</taxon>
        <taxon>Metazoa</taxon>
        <taxon>Chordata</taxon>
        <taxon>Craniata</taxon>
        <taxon>Vertebrata</taxon>
        <taxon>Euteleostomi</taxon>
        <taxon>Archelosauria</taxon>
        <taxon>Archosauria</taxon>
        <taxon>Crocodylia</taxon>
        <taxon>Alligatoridae</taxon>
        <taxon>Alligatorinae</taxon>
        <taxon>Alligator</taxon>
    </lineage>
</organism>
<dbReference type="EMBL" id="AKHW03002566">
    <property type="protein sequence ID" value="KYO37857.1"/>
    <property type="molecule type" value="Genomic_DNA"/>
</dbReference>
<gene>
    <name evidence="1" type="ORF">Y1Q_0010303</name>
</gene>
<evidence type="ECO:0000313" key="1">
    <source>
        <dbReference type="EMBL" id="KYO37857.1"/>
    </source>
</evidence>
<protein>
    <submittedName>
        <fullName evidence="1">Uncharacterized protein</fullName>
    </submittedName>
</protein>
<dbReference type="Proteomes" id="UP000050525">
    <property type="component" value="Unassembled WGS sequence"/>
</dbReference>
<comment type="caution">
    <text evidence="1">The sequence shown here is derived from an EMBL/GenBank/DDBJ whole genome shotgun (WGS) entry which is preliminary data.</text>
</comment>
<name>A0A151NM27_ALLMI</name>
<keyword evidence="2" id="KW-1185">Reference proteome</keyword>
<sequence>MLLSTTQTVLVSPGGMNGGVFAMQDEMSAGKYLVTKMECAWHHPQLDVIGKGGCRYDSEACVVGHCQRQDNGIMN</sequence>